<evidence type="ECO:0000313" key="7">
    <source>
        <dbReference type="EMBL" id="QPJ63309.1"/>
    </source>
</evidence>
<dbReference type="Pfam" id="PF25917">
    <property type="entry name" value="BSH_RND"/>
    <property type="match status" value="1"/>
</dbReference>
<evidence type="ECO:0000259" key="6">
    <source>
        <dbReference type="Pfam" id="PF25954"/>
    </source>
</evidence>
<dbReference type="Gene3D" id="2.40.50.100">
    <property type="match status" value="1"/>
</dbReference>
<dbReference type="EMBL" id="CP048685">
    <property type="protein sequence ID" value="QPJ63309.1"/>
    <property type="molecule type" value="Genomic_DNA"/>
</dbReference>
<reference evidence="7 8" key="1">
    <citation type="submission" date="2020-02" db="EMBL/GenBank/DDBJ databases">
        <title>Genomic and physiological characterization of two novel Nitrospinaceae genera.</title>
        <authorList>
            <person name="Mueller A.J."/>
            <person name="Jung M.-Y."/>
            <person name="Strachan C.R."/>
            <person name="Herbold C.W."/>
            <person name="Kirkegaard R.H."/>
            <person name="Daims H."/>
        </authorList>
    </citation>
    <scope>NUCLEOTIDE SEQUENCE [LARGE SCALE GENOMIC DNA]</scope>
    <source>
        <strain evidence="7">EB</strain>
    </source>
</reference>
<dbReference type="GO" id="GO:0030313">
    <property type="term" value="C:cell envelope"/>
    <property type="evidence" value="ECO:0007669"/>
    <property type="project" value="UniProtKB-SubCell"/>
</dbReference>
<dbReference type="Gene3D" id="2.40.30.170">
    <property type="match status" value="1"/>
</dbReference>
<protein>
    <submittedName>
        <fullName evidence="7">Efflux RND transporter periplasmic adaptor subunit</fullName>
    </submittedName>
</protein>
<dbReference type="PRINTS" id="PR01490">
    <property type="entry name" value="RTXTOXIND"/>
</dbReference>
<dbReference type="GO" id="GO:0022857">
    <property type="term" value="F:transmembrane transporter activity"/>
    <property type="evidence" value="ECO:0007669"/>
    <property type="project" value="InterPro"/>
</dbReference>
<dbReference type="Gene3D" id="6.20.50.140">
    <property type="match status" value="1"/>
</dbReference>
<comment type="similarity">
    <text evidence="2">Belongs to the membrane fusion protein (MFP) (TC 8.A.1) family.</text>
</comment>
<comment type="subcellular location">
    <subcellularLocation>
        <location evidence="1">Cell envelope</location>
    </subcellularLocation>
</comment>
<feature type="coiled-coil region" evidence="4">
    <location>
        <begin position="94"/>
        <end position="171"/>
    </location>
</feature>
<sequence>MKKKLWLGLLLLFIVAGALFVLSENEKPDSPPDISWKTTPVKFGTLKVKVTATGVVEPNFEVEVKSKASGEVLEFPFEEGDTVKKDQLLLKLDKSDEDRNVARAQAELDSAMAKLRRAEITLLLQKSKYKTDLKTAESRVEESIANLKEAKDKLERQRNLFKEKIVAQESLDIAETSFKVSQESLIQARALLMVAKDSIHDITVKENEIELAKADVTQAEITLAEAQERLSETDIYAPISGTLIEKLVEQGQIISSGISNVSGGTPLSKVADLSRIFIIADVDETDIGSVRVGHPVSITTDAFQGKTFKGRVTRIAPKGVVENSITLFKVKIEILGKGRKILKPMMSANVDIISKELENSLFLPREAVQDKDGRSFVAILEAGLPKEVTVETGILNPIHIEIKKGVSKDQEVLVGDWEKLLEEYKKNSGKMSTMKRILFILSRK</sequence>
<evidence type="ECO:0000256" key="4">
    <source>
        <dbReference type="SAM" id="Coils"/>
    </source>
</evidence>
<dbReference type="PANTHER" id="PTHR32347:SF14">
    <property type="entry name" value="EFFLUX SYSTEM COMPONENT YKNX-RELATED"/>
    <property type="match status" value="1"/>
</dbReference>
<feature type="domain" description="CusB-like beta-barrel" evidence="6">
    <location>
        <begin position="278"/>
        <end position="354"/>
    </location>
</feature>
<evidence type="ECO:0000256" key="3">
    <source>
        <dbReference type="ARBA" id="ARBA00023054"/>
    </source>
</evidence>
<dbReference type="InterPro" id="IPR006143">
    <property type="entry name" value="RND_pump_MFP"/>
</dbReference>
<accession>A0A7T0BYK0</accession>
<dbReference type="InterPro" id="IPR050465">
    <property type="entry name" value="UPF0194_transport"/>
</dbReference>
<dbReference type="Proteomes" id="UP000594688">
    <property type="component" value="Chromosome"/>
</dbReference>
<dbReference type="SUPFAM" id="SSF111369">
    <property type="entry name" value="HlyD-like secretion proteins"/>
    <property type="match status" value="2"/>
</dbReference>
<evidence type="ECO:0000259" key="5">
    <source>
        <dbReference type="Pfam" id="PF25917"/>
    </source>
</evidence>
<keyword evidence="3 4" id="KW-0175">Coiled coil</keyword>
<gene>
    <name evidence="7" type="ORF">G3M70_16065</name>
</gene>
<feature type="domain" description="Multidrug resistance protein MdtA-like barrel-sandwich hybrid" evidence="5">
    <location>
        <begin position="62"/>
        <end position="258"/>
    </location>
</feature>
<name>A0A7T0BYK0_9BACT</name>
<evidence type="ECO:0000313" key="8">
    <source>
        <dbReference type="Proteomes" id="UP000594688"/>
    </source>
</evidence>
<proteinExistence type="inferred from homology"/>
<dbReference type="GO" id="GO:0016020">
    <property type="term" value="C:membrane"/>
    <property type="evidence" value="ECO:0007669"/>
    <property type="project" value="InterPro"/>
</dbReference>
<dbReference type="PANTHER" id="PTHR32347">
    <property type="entry name" value="EFFLUX SYSTEM COMPONENT YKNX-RELATED"/>
    <property type="match status" value="1"/>
</dbReference>
<dbReference type="Pfam" id="PF25954">
    <property type="entry name" value="Beta-barrel_RND_2"/>
    <property type="match status" value="1"/>
</dbReference>
<evidence type="ECO:0000256" key="2">
    <source>
        <dbReference type="ARBA" id="ARBA00009477"/>
    </source>
</evidence>
<dbReference type="NCBIfam" id="TIGR01730">
    <property type="entry name" value="RND_mfp"/>
    <property type="match status" value="1"/>
</dbReference>
<dbReference type="InterPro" id="IPR058792">
    <property type="entry name" value="Beta-barrel_RND_2"/>
</dbReference>
<dbReference type="AlphaFoldDB" id="A0A7T0BYK0"/>
<evidence type="ECO:0000256" key="1">
    <source>
        <dbReference type="ARBA" id="ARBA00004196"/>
    </source>
</evidence>
<dbReference type="InterPro" id="IPR058625">
    <property type="entry name" value="MdtA-like_BSH"/>
</dbReference>
<organism evidence="7 8">
    <name type="scientific">Candidatus Nitronauta litoralis</name>
    <dbReference type="NCBI Taxonomy" id="2705533"/>
    <lineage>
        <taxon>Bacteria</taxon>
        <taxon>Pseudomonadati</taxon>
        <taxon>Nitrospinota/Tectimicrobiota group</taxon>
        <taxon>Nitrospinota</taxon>
        <taxon>Nitrospinia</taxon>
        <taxon>Nitrospinales</taxon>
        <taxon>Nitrospinaceae</taxon>
        <taxon>Candidatus Nitronauta</taxon>
    </lineage>
</organism>
<dbReference type="Gene3D" id="1.10.287.470">
    <property type="entry name" value="Helix hairpin bin"/>
    <property type="match status" value="2"/>
</dbReference>
<dbReference type="KEGG" id="nli:G3M70_16065"/>